<evidence type="ECO:0000313" key="3">
    <source>
        <dbReference type="Proteomes" id="UP000761264"/>
    </source>
</evidence>
<protein>
    <submittedName>
        <fullName evidence="2">PadR family transcriptional regulator</fullName>
    </submittedName>
</protein>
<name>A0A967F0T5_9PROT</name>
<proteinExistence type="predicted"/>
<dbReference type="Gene3D" id="6.10.140.1570">
    <property type="match status" value="1"/>
</dbReference>
<dbReference type="RefSeq" id="WP_167227981.1">
    <property type="nucleotide sequence ID" value="NZ_JAAQPH010000017.1"/>
</dbReference>
<feature type="domain" description="Transcription regulator PadR N-terminal" evidence="1">
    <location>
        <begin position="8"/>
        <end position="81"/>
    </location>
</feature>
<dbReference type="InterPro" id="IPR036388">
    <property type="entry name" value="WH-like_DNA-bd_sf"/>
</dbReference>
<dbReference type="InterPro" id="IPR005149">
    <property type="entry name" value="Tscrpt_reg_PadR_N"/>
</dbReference>
<evidence type="ECO:0000259" key="1">
    <source>
        <dbReference type="Pfam" id="PF03551"/>
    </source>
</evidence>
<evidence type="ECO:0000313" key="2">
    <source>
        <dbReference type="EMBL" id="NIA70900.1"/>
    </source>
</evidence>
<sequence length="181" mass="19893">MDSKTLCLGVLSRGEASGYEIKKAFEEGPFSHFHQASFGAIYPSLNALSNEGLVACRAQAQEKRPDKKIYSLTAKGRDAFAAALLSQPDHDRVRSDFLFILFFAQFLPPARVGALIDERIAWYRQSLERMEDCTETNVVPAGAAFVRGMGIAVYRAAAEYLETNRDALVADVAEPEALVAE</sequence>
<reference evidence="2" key="1">
    <citation type="submission" date="2020-03" db="EMBL/GenBank/DDBJ databases">
        <title>Genome of Pelagibius litoralis DSM 21314T.</title>
        <authorList>
            <person name="Wang G."/>
        </authorList>
    </citation>
    <scope>NUCLEOTIDE SEQUENCE</scope>
    <source>
        <strain evidence="2">DSM 21314</strain>
    </source>
</reference>
<dbReference type="PANTHER" id="PTHR43252:SF6">
    <property type="entry name" value="NEGATIVE TRANSCRIPTION REGULATOR PADR"/>
    <property type="match status" value="1"/>
</dbReference>
<dbReference type="Pfam" id="PF03551">
    <property type="entry name" value="PadR"/>
    <property type="match status" value="1"/>
</dbReference>
<keyword evidence="3" id="KW-1185">Reference proteome</keyword>
<organism evidence="2 3">
    <name type="scientific">Pelagibius litoralis</name>
    <dbReference type="NCBI Taxonomy" id="374515"/>
    <lineage>
        <taxon>Bacteria</taxon>
        <taxon>Pseudomonadati</taxon>
        <taxon>Pseudomonadota</taxon>
        <taxon>Alphaproteobacteria</taxon>
        <taxon>Rhodospirillales</taxon>
        <taxon>Rhodovibrionaceae</taxon>
        <taxon>Pelagibius</taxon>
    </lineage>
</organism>
<comment type="caution">
    <text evidence="2">The sequence shown here is derived from an EMBL/GenBank/DDBJ whole genome shotgun (WGS) entry which is preliminary data.</text>
</comment>
<dbReference type="InterPro" id="IPR036390">
    <property type="entry name" value="WH_DNA-bd_sf"/>
</dbReference>
<dbReference type="SUPFAM" id="SSF46785">
    <property type="entry name" value="Winged helix' DNA-binding domain"/>
    <property type="match status" value="1"/>
</dbReference>
<dbReference type="Gene3D" id="1.10.10.10">
    <property type="entry name" value="Winged helix-like DNA-binding domain superfamily/Winged helix DNA-binding domain"/>
    <property type="match status" value="1"/>
</dbReference>
<dbReference type="PANTHER" id="PTHR43252">
    <property type="entry name" value="TRANSCRIPTIONAL REGULATOR YQJI"/>
    <property type="match status" value="1"/>
</dbReference>
<dbReference type="Proteomes" id="UP000761264">
    <property type="component" value="Unassembled WGS sequence"/>
</dbReference>
<gene>
    <name evidence="2" type="ORF">HBA54_20065</name>
</gene>
<dbReference type="EMBL" id="JAAQPH010000017">
    <property type="protein sequence ID" value="NIA70900.1"/>
    <property type="molecule type" value="Genomic_DNA"/>
</dbReference>
<accession>A0A967F0T5</accession>
<dbReference type="AlphaFoldDB" id="A0A967F0T5"/>